<keyword evidence="2" id="KW-1185">Reference proteome</keyword>
<proteinExistence type="predicted"/>
<name>A0AA38ZEA9_VITRO</name>
<dbReference type="Proteomes" id="UP001168098">
    <property type="component" value="Unassembled WGS sequence"/>
</dbReference>
<sequence length="79" mass="9064">MLLDRVLGKMIGHAKEKKELYYLDTSSGNVGNGNQLPLSFYLSPLLQIKTKFGFITFDMATLHLMYLRSGSLYFLRILM</sequence>
<dbReference type="EMBL" id="JARBHA010000012">
    <property type="protein sequence ID" value="KAJ9687317.1"/>
    <property type="molecule type" value="Genomic_DNA"/>
</dbReference>
<organism evidence="1 2">
    <name type="scientific">Vitis rotundifolia</name>
    <name type="common">Muscadine grape</name>
    <dbReference type="NCBI Taxonomy" id="103349"/>
    <lineage>
        <taxon>Eukaryota</taxon>
        <taxon>Viridiplantae</taxon>
        <taxon>Streptophyta</taxon>
        <taxon>Embryophyta</taxon>
        <taxon>Tracheophyta</taxon>
        <taxon>Spermatophyta</taxon>
        <taxon>Magnoliopsida</taxon>
        <taxon>eudicotyledons</taxon>
        <taxon>Gunneridae</taxon>
        <taxon>Pentapetalae</taxon>
        <taxon>rosids</taxon>
        <taxon>Vitales</taxon>
        <taxon>Vitaceae</taxon>
        <taxon>Viteae</taxon>
        <taxon>Vitis</taxon>
    </lineage>
</organism>
<accession>A0AA38ZEA9</accession>
<gene>
    <name evidence="1" type="ORF">PVL29_015989</name>
</gene>
<reference evidence="1 2" key="1">
    <citation type="journal article" date="2023" name="BMC Biotechnol.">
        <title>Vitis rotundifolia cv Carlos genome sequencing.</title>
        <authorList>
            <person name="Huff M."/>
            <person name="Hulse-Kemp A."/>
            <person name="Scheffler B."/>
            <person name="Youngblood R."/>
            <person name="Simpson S."/>
            <person name="Babiker E."/>
            <person name="Staton M."/>
        </authorList>
    </citation>
    <scope>NUCLEOTIDE SEQUENCE [LARGE SCALE GENOMIC DNA]</scope>
    <source>
        <tissue evidence="1">Leaf</tissue>
    </source>
</reference>
<evidence type="ECO:0000313" key="1">
    <source>
        <dbReference type="EMBL" id="KAJ9687317.1"/>
    </source>
</evidence>
<evidence type="ECO:0000313" key="2">
    <source>
        <dbReference type="Proteomes" id="UP001168098"/>
    </source>
</evidence>
<comment type="caution">
    <text evidence="1">The sequence shown here is derived from an EMBL/GenBank/DDBJ whole genome shotgun (WGS) entry which is preliminary data.</text>
</comment>
<dbReference type="AlphaFoldDB" id="A0AA38ZEA9"/>
<protein>
    <submittedName>
        <fullName evidence="1">Uncharacterized protein</fullName>
    </submittedName>
</protein>